<evidence type="ECO:0000313" key="13">
    <source>
        <dbReference type="EMBL" id="KZP24788.1"/>
    </source>
</evidence>
<accession>A0A166N9K9</accession>
<comment type="function">
    <text evidence="10">Catalyzes the hydroxylation of L-kynurenine (L-Kyn) to form 3-hydroxy-L-kynurenine (L-3OHKyn). Required for synthesis of quinolinic acid.</text>
</comment>
<keyword evidence="14" id="KW-1185">Reference proteome</keyword>
<dbReference type="PANTHER" id="PTHR46028">
    <property type="entry name" value="KYNURENINE 3-MONOOXYGENASE"/>
    <property type="match status" value="1"/>
</dbReference>
<evidence type="ECO:0000256" key="2">
    <source>
        <dbReference type="ARBA" id="ARBA00022630"/>
    </source>
</evidence>
<protein>
    <recommendedName>
        <fullName evidence="10">Kynurenine 3-monooxygenase</fullName>
        <ecNumber evidence="10">1.14.13.9</ecNumber>
    </recommendedName>
    <alternativeName>
        <fullName evidence="10">Biosynthesis of nicotinic acid protein 4</fullName>
    </alternativeName>
    <alternativeName>
        <fullName evidence="10">Kynurenine 3-hydroxylase</fullName>
    </alternativeName>
</protein>
<name>A0A166N9K9_9AGAM</name>
<keyword evidence="3 10" id="KW-0662">Pyridine nucleotide biosynthesis</keyword>
<dbReference type="InterPro" id="IPR036188">
    <property type="entry name" value="FAD/NAD-bd_sf"/>
</dbReference>
<comment type="catalytic activity">
    <reaction evidence="9 10">
        <text>L-kynurenine + NADPH + O2 + H(+) = 3-hydroxy-L-kynurenine + NADP(+) + H2O</text>
        <dbReference type="Rhea" id="RHEA:20545"/>
        <dbReference type="ChEBI" id="CHEBI:15377"/>
        <dbReference type="ChEBI" id="CHEBI:15378"/>
        <dbReference type="ChEBI" id="CHEBI:15379"/>
        <dbReference type="ChEBI" id="CHEBI:57783"/>
        <dbReference type="ChEBI" id="CHEBI:57959"/>
        <dbReference type="ChEBI" id="CHEBI:58125"/>
        <dbReference type="ChEBI" id="CHEBI:58349"/>
        <dbReference type="EC" id="1.14.13.9"/>
    </reaction>
</comment>
<feature type="transmembrane region" description="Helical" evidence="11">
    <location>
        <begin position="474"/>
        <end position="500"/>
    </location>
</feature>
<dbReference type="GO" id="GO:0034354">
    <property type="term" value="P:'de novo' NAD+ biosynthetic process from L-tryptophan"/>
    <property type="evidence" value="ECO:0007669"/>
    <property type="project" value="UniProtKB-UniRule"/>
</dbReference>
<keyword evidence="11" id="KW-0812">Transmembrane</keyword>
<keyword evidence="8 10" id="KW-0496">Mitochondrion</keyword>
<dbReference type="GO" id="GO:0070189">
    <property type="term" value="P:kynurenine metabolic process"/>
    <property type="evidence" value="ECO:0007669"/>
    <property type="project" value="TreeGrafter"/>
</dbReference>
<evidence type="ECO:0000313" key="14">
    <source>
        <dbReference type="Proteomes" id="UP000076532"/>
    </source>
</evidence>
<evidence type="ECO:0000256" key="11">
    <source>
        <dbReference type="SAM" id="Phobius"/>
    </source>
</evidence>
<dbReference type="PANTHER" id="PTHR46028:SF2">
    <property type="entry name" value="KYNURENINE 3-MONOOXYGENASE"/>
    <property type="match status" value="1"/>
</dbReference>
<dbReference type="HAMAP" id="MF_01971">
    <property type="entry name" value="Kynurenine_monooxygenase"/>
    <property type="match status" value="1"/>
</dbReference>
<dbReference type="EMBL" id="KV417524">
    <property type="protein sequence ID" value="KZP24788.1"/>
    <property type="molecule type" value="Genomic_DNA"/>
</dbReference>
<dbReference type="EC" id="1.14.13.9" evidence="10"/>
<dbReference type="Gene3D" id="3.50.50.60">
    <property type="entry name" value="FAD/NAD(P)-binding domain"/>
    <property type="match status" value="1"/>
</dbReference>
<proteinExistence type="inferred from homology"/>
<gene>
    <name evidence="10" type="primary">BNA4</name>
    <name evidence="13" type="ORF">FIBSPDRAFT_735001</name>
</gene>
<comment type="similarity">
    <text evidence="10">Belongs to the aromatic-ring hydroxylase family. KMO subfamily.</text>
</comment>
<evidence type="ECO:0000256" key="7">
    <source>
        <dbReference type="ARBA" id="ARBA00023033"/>
    </source>
</evidence>
<dbReference type="GO" id="GO:0043420">
    <property type="term" value="P:anthranilate metabolic process"/>
    <property type="evidence" value="ECO:0007669"/>
    <property type="project" value="UniProtKB-UniRule"/>
</dbReference>
<evidence type="ECO:0000256" key="5">
    <source>
        <dbReference type="ARBA" id="ARBA00022857"/>
    </source>
</evidence>
<keyword evidence="10 11" id="KW-0472">Membrane</keyword>
<dbReference type="GO" id="GO:0019805">
    <property type="term" value="P:quinolinate biosynthetic process"/>
    <property type="evidence" value="ECO:0007669"/>
    <property type="project" value="UniProtKB-UniRule"/>
</dbReference>
<keyword evidence="4 10" id="KW-0274">FAD</keyword>
<dbReference type="STRING" id="436010.A0A166N9K9"/>
<organism evidence="13 14">
    <name type="scientific">Athelia psychrophila</name>
    <dbReference type="NCBI Taxonomy" id="1759441"/>
    <lineage>
        <taxon>Eukaryota</taxon>
        <taxon>Fungi</taxon>
        <taxon>Dikarya</taxon>
        <taxon>Basidiomycota</taxon>
        <taxon>Agaricomycotina</taxon>
        <taxon>Agaricomycetes</taxon>
        <taxon>Agaricomycetidae</taxon>
        <taxon>Atheliales</taxon>
        <taxon>Atheliaceae</taxon>
        <taxon>Athelia</taxon>
    </lineage>
</organism>
<evidence type="ECO:0000256" key="1">
    <source>
        <dbReference type="ARBA" id="ARBA00001974"/>
    </source>
</evidence>
<comment type="subcellular location">
    <subcellularLocation>
        <location evidence="10">Mitochondrion outer membrane</location>
    </subcellularLocation>
</comment>
<evidence type="ECO:0000256" key="9">
    <source>
        <dbReference type="ARBA" id="ARBA00047818"/>
    </source>
</evidence>
<keyword evidence="7 10" id="KW-0503">Monooxygenase</keyword>
<dbReference type="SUPFAM" id="SSF51905">
    <property type="entry name" value="FAD/NAD(P)-binding domain"/>
    <property type="match status" value="1"/>
</dbReference>
<evidence type="ECO:0000256" key="6">
    <source>
        <dbReference type="ARBA" id="ARBA00023002"/>
    </source>
</evidence>
<dbReference type="PRINTS" id="PR00420">
    <property type="entry name" value="RNGMNOXGNASE"/>
</dbReference>
<feature type="domain" description="FAD-binding" evidence="12">
    <location>
        <begin position="11"/>
        <end position="183"/>
    </location>
</feature>
<evidence type="ECO:0000259" key="12">
    <source>
        <dbReference type="Pfam" id="PF01494"/>
    </source>
</evidence>
<keyword evidence="5 10" id="KW-0521">NADP</keyword>
<keyword evidence="2 10" id="KW-0285">Flavoprotein</keyword>
<dbReference type="Pfam" id="PF01494">
    <property type="entry name" value="FAD_binding_3"/>
    <property type="match status" value="2"/>
</dbReference>
<dbReference type="GO" id="GO:0004502">
    <property type="term" value="F:kynurenine 3-monooxygenase activity"/>
    <property type="evidence" value="ECO:0007669"/>
    <property type="project" value="UniProtKB-UniRule"/>
</dbReference>
<evidence type="ECO:0000256" key="4">
    <source>
        <dbReference type="ARBA" id="ARBA00022827"/>
    </source>
</evidence>
<keyword evidence="10" id="KW-1000">Mitochondrion outer membrane</keyword>
<dbReference type="Proteomes" id="UP000076532">
    <property type="component" value="Unassembled WGS sequence"/>
</dbReference>
<dbReference type="OrthoDB" id="10053569at2759"/>
<dbReference type="GO" id="GO:0071949">
    <property type="term" value="F:FAD binding"/>
    <property type="evidence" value="ECO:0007669"/>
    <property type="project" value="InterPro"/>
</dbReference>
<comment type="cofactor">
    <cofactor evidence="1 10">
        <name>FAD</name>
        <dbReference type="ChEBI" id="CHEBI:57692"/>
    </cofactor>
</comment>
<reference evidence="13 14" key="1">
    <citation type="journal article" date="2016" name="Mol. Biol. Evol.">
        <title>Comparative Genomics of Early-Diverging Mushroom-Forming Fungi Provides Insights into the Origins of Lignocellulose Decay Capabilities.</title>
        <authorList>
            <person name="Nagy L.G."/>
            <person name="Riley R."/>
            <person name="Tritt A."/>
            <person name="Adam C."/>
            <person name="Daum C."/>
            <person name="Floudas D."/>
            <person name="Sun H."/>
            <person name="Yadav J.S."/>
            <person name="Pangilinan J."/>
            <person name="Larsson K.H."/>
            <person name="Matsuura K."/>
            <person name="Barry K."/>
            <person name="Labutti K."/>
            <person name="Kuo R."/>
            <person name="Ohm R.A."/>
            <person name="Bhattacharya S.S."/>
            <person name="Shirouzu T."/>
            <person name="Yoshinaga Y."/>
            <person name="Martin F.M."/>
            <person name="Grigoriev I.V."/>
            <person name="Hibbett D.S."/>
        </authorList>
    </citation>
    <scope>NUCLEOTIDE SEQUENCE [LARGE SCALE GENOMIC DNA]</scope>
    <source>
        <strain evidence="13 14">CBS 109695</strain>
    </source>
</reference>
<keyword evidence="11" id="KW-1133">Transmembrane helix</keyword>
<keyword evidence="6 10" id="KW-0560">Oxidoreductase</keyword>
<dbReference type="GO" id="GO:0005741">
    <property type="term" value="C:mitochondrial outer membrane"/>
    <property type="evidence" value="ECO:0007669"/>
    <property type="project" value="UniProtKB-SubCell"/>
</dbReference>
<dbReference type="InterPro" id="IPR002938">
    <property type="entry name" value="FAD-bd"/>
</dbReference>
<evidence type="ECO:0000256" key="8">
    <source>
        <dbReference type="ARBA" id="ARBA00023128"/>
    </source>
</evidence>
<dbReference type="InterPro" id="IPR027545">
    <property type="entry name" value="Kynurenine_monooxygenase"/>
</dbReference>
<feature type="domain" description="FAD-binding" evidence="12">
    <location>
        <begin position="312"/>
        <end position="348"/>
    </location>
</feature>
<evidence type="ECO:0000256" key="3">
    <source>
        <dbReference type="ARBA" id="ARBA00022642"/>
    </source>
</evidence>
<sequence length="507" mass="56108">MSATSQRIRKAVVVGAGPVGCLAAMALARSGWDVEVYESRADMRLPSSKAVSQQRSINLAISARGLAALHAIDPAATQRFLKTVIPMKGRMIHGTDGTLHGQAYDRDGQCINSIDRALLNEGLLDEASAVPNIRLFFNHKLQTVDFDRKSMVIRDLAENKDVQINFDFCVGADGSYSVVRRQLMRVVRMDFHQEYIPHEYLELKVPPGTDGDGHPTFLLDPNHLHIWPRHSFMLIALPNKDKSFTCTLFAPTAEFERLHSREAILAWFAEQFPDALSFIGAEAIADAFAKNPLSPLISTKVFISPRCNPYHYKDRVIILGDAAHSMVPFYGQGLNCGLEDVRVLDTLLREDGVTGDNFYIQDGVDPKLASALARYSTSRHEDLIAICDMAMDNYVEMRHSVTTPLYLIKKMLDNVLFSLSSRKNDVAATAFSPLLSRVAFPGDPRGWLPLYTMVTFRPDISYATAKQKAANQSFVLMSVGWIGAAGLGVASVVITAMALAQRMRRSA</sequence>
<dbReference type="UniPathway" id="UPA00253">
    <property type="reaction ID" value="UER00328"/>
</dbReference>
<comment type="pathway">
    <text evidence="10">Cofactor biosynthesis; NAD(+) biosynthesis; quinolinate from L-kynurenine: step 1/3.</text>
</comment>
<evidence type="ECO:0000256" key="10">
    <source>
        <dbReference type="HAMAP-Rule" id="MF_03018"/>
    </source>
</evidence>
<dbReference type="FunFam" id="3.50.50.60:FF:000129">
    <property type="entry name" value="Kynurenine 3-monooxygenase"/>
    <property type="match status" value="1"/>
</dbReference>
<dbReference type="AlphaFoldDB" id="A0A166N9K9"/>
<dbReference type="GO" id="GO:0006569">
    <property type="term" value="P:L-tryptophan catabolic process"/>
    <property type="evidence" value="ECO:0007669"/>
    <property type="project" value="UniProtKB-UniRule"/>
</dbReference>